<sequence>MDTSRVQPIKLARVTKVLGRTGSQGECTQVRSIIHNVKGPVHEGDVLTLLESEREA</sequence>
<dbReference type="PANTHER" id="PTHR10769:SF3">
    <property type="entry name" value="SMALL RIBOSOMAL SUBUNIT PROTEIN ES28"/>
    <property type="match status" value="1"/>
</dbReference>
<dbReference type="Ensembl" id="ENSJJAT00000025561.1">
    <property type="protein sequence ID" value="ENSJJAP00000019027.1"/>
    <property type="gene ID" value="ENSJJAG00000020121.1"/>
</dbReference>
<evidence type="ECO:0000256" key="3">
    <source>
        <dbReference type="ARBA" id="ARBA00023274"/>
    </source>
</evidence>
<dbReference type="GO" id="GO:0022627">
    <property type="term" value="C:cytosolic small ribosomal subunit"/>
    <property type="evidence" value="ECO:0007669"/>
    <property type="project" value="TreeGrafter"/>
</dbReference>
<dbReference type="GeneTree" id="ENSGT00910000144227"/>
<evidence type="ECO:0000256" key="2">
    <source>
        <dbReference type="ARBA" id="ARBA00022980"/>
    </source>
</evidence>
<dbReference type="Proteomes" id="UP000694385">
    <property type="component" value="Unassembled WGS sequence"/>
</dbReference>
<reference evidence="7" key="2">
    <citation type="submission" date="2025-09" db="UniProtKB">
        <authorList>
            <consortium name="Ensembl"/>
        </authorList>
    </citation>
    <scope>IDENTIFICATION</scope>
</reference>
<evidence type="ECO:0000256" key="4">
    <source>
        <dbReference type="ARBA" id="ARBA00035146"/>
    </source>
</evidence>
<dbReference type="InterPro" id="IPR012340">
    <property type="entry name" value="NA-bd_OB-fold"/>
</dbReference>
<dbReference type="GO" id="GO:0000028">
    <property type="term" value="P:ribosomal small subunit assembly"/>
    <property type="evidence" value="ECO:0007669"/>
    <property type="project" value="TreeGrafter"/>
</dbReference>
<evidence type="ECO:0000313" key="7">
    <source>
        <dbReference type="Ensembl" id="ENSJJAP00000019027.1"/>
    </source>
</evidence>
<keyword evidence="3" id="KW-0687">Ribonucleoprotein</keyword>
<comment type="similarity">
    <text evidence="1">Belongs to the eukaryotic ribosomal protein eS28 family.</text>
</comment>
<dbReference type="PANTHER" id="PTHR10769">
    <property type="entry name" value="40S RIBOSOMAL PROTEIN S28"/>
    <property type="match status" value="1"/>
</dbReference>
<organism evidence="7 8">
    <name type="scientific">Jaculus jaculus</name>
    <name type="common">Lesser Egyptian jerboa</name>
    <dbReference type="NCBI Taxonomy" id="51337"/>
    <lineage>
        <taxon>Eukaryota</taxon>
        <taxon>Metazoa</taxon>
        <taxon>Chordata</taxon>
        <taxon>Craniata</taxon>
        <taxon>Vertebrata</taxon>
        <taxon>Euteleostomi</taxon>
        <taxon>Mammalia</taxon>
        <taxon>Eutheria</taxon>
        <taxon>Euarchontoglires</taxon>
        <taxon>Glires</taxon>
        <taxon>Rodentia</taxon>
        <taxon>Myomorpha</taxon>
        <taxon>Dipodoidea</taxon>
        <taxon>Dipodidae</taxon>
        <taxon>Dipodinae</taxon>
        <taxon>Jaculus</taxon>
    </lineage>
</organism>
<proteinExistence type="inferred from homology"/>
<protein>
    <recommendedName>
        <fullName evidence="4">Small ribosomal subunit protein eS28</fullName>
    </recommendedName>
    <alternativeName>
        <fullName evidence="5">40S ribosomal protein S28</fullName>
    </alternativeName>
</protein>
<dbReference type="GO" id="GO:0006412">
    <property type="term" value="P:translation"/>
    <property type="evidence" value="ECO:0007669"/>
    <property type="project" value="InterPro"/>
</dbReference>
<dbReference type="GO" id="GO:0003735">
    <property type="term" value="F:structural constituent of ribosome"/>
    <property type="evidence" value="ECO:0007669"/>
    <property type="project" value="InterPro"/>
</dbReference>
<reference evidence="7" key="1">
    <citation type="submission" date="2025-08" db="UniProtKB">
        <authorList>
            <consortium name="Ensembl"/>
        </authorList>
    </citation>
    <scope>IDENTIFICATION</scope>
</reference>
<evidence type="ECO:0000313" key="8">
    <source>
        <dbReference type="Proteomes" id="UP000694385"/>
    </source>
</evidence>
<dbReference type="OMA" id="DKPQYAR"/>
<keyword evidence="2" id="KW-0689">Ribosomal protein</keyword>
<evidence type="ECO:0000256" key="6">
    <source>
        <dbReference type="ARBA" id="ARBA00046579"/>
    </source>
</evidence>
<keyword evidence="8" id="KW-1185">Reference proteome</keyword>
<name>A0A8C5L5B8_JACJA</name>
<dbReference type="InterPro" id="IPR000289">
    <property type="entry name" value="Ribosomal_eS28"/>
</dbReference>
<dbReference type="GO" id="GO:0030490">
    <property type="term" value="P:maturation of SSU-rRNA"/>
    <property type="evidence" value="ECO:0007669"/>
    <property type="project" value="TreeGrafter"/>
</dbReference>
<dbReference type="SUPFAM" id="SSF50249">
    <property type="entry name" value="Nucleic acid-binding proteins"/>
    <property type="match status" value="1"/>
</dbReference>
<dbReference type="AlphaFoldDB" id="A0A8C5L5B8"/>
<dbReference type="Gene3D" id="2.40.50.140">
    <property type="entry name" value="Nucleic acid-binding proteins"/>
    <property type="match status" value="1"/>
</dbReference>
<comment type="subunit">
    <text evidence="6">Component of the 40S small ribosomal subunit. Part of the small subunit (SSU) processome, composed of more than 70 proteins and the RNA chaperone small nucleolar RNA (snoRNA) U3.</text>
</comment>
<accession>A0A8C5L5B8</accession>
<dbReference type="Pfam" id="PF01200">
    <property type="entry name" value="Ribosomal_S28e"/>
    <property type="match status" value="1"/>
</dbReference>
<evidence type="ECO:0000256" key="1">
    <source>
        <dbReference type="ARBA" id="ARBA00005943"/>
    </source>
</evidence>
<evidence type="ECO:0000256" key="5">
    <source>
        <dbReference type="ARBA" id="ARBA00035453"/>
    </source>
</evidence>